<accession>A0A495IZB5</accession>
<dbReference type="GO" id="GO:0019305">
    <property type="term" value="P:dTDP-rhamnose biosynthetic process"/>
    <property type="evidence" value="ECO:0007669"/>
    <property type="project" value="UniProtKB-UniRule"/>
</dbReference>
<reference evidence="8 9" key="1">
    <citation type="submission" date="2018-10" db="EMBL/GenBank/DDBJ databases">
        <title>Genomic Encyclopedia of Archaeal and Bacterial Type Strains, Phase II (KMG-II): from individual species to whole genera.</title>
        <authorList>
            <person name="Goeker M."/>
        </authorList>
    </citation>
    <scope>NUCLEOTIDE SEQUENCE [LARGE SCALE GENOMIC DNA]</scope>
    <source>
        <strain evidence="8 9">DSM 18602</strain>
    </source>
</reference>
<dbReference type="InterPro" id="IPR014710">
    <property type="entry name" value="RmlC-like_jellyroll"/>
</dbReference>
<dbReference type="GO" id="GO:0005829">
    <property type="term" value="C:cytosol"/>
    <property type="evidence" value="ECO:0007669"/>
    <property type="project" value="TreeGrafter"/>
</dbReference>
<name>A0A495IZB5_9SPHI</name>
<keyword evidence="9" id="KW-1185">Reference proteome</keyword>
<comment type="subunit">
    <text evidence="7">Homodimer.</text>
</comment>
<evidence type="ECO:0000313" key="8">
    <source>
        <dbReference type="EMBL" id="RKR81438.1"/>
    </source>
</evidence>
<comment type="similarity">
    <text evidence="7">Belongs to the dTDP-4-dehydrorhamnose 3,5-epimerase family.</text>
</comment>
<evidence type="ECO:0000313" key="9">
    <source>
        <dbReference type="Proteomes" id="UP000268007"/>
    </source>
</evidence>
<comment type="pathway">
    <text evidence="7">Carbohydrate biosynthesis; dTDP-L-rhamnose biosynthesis.</text>
</comment>
<dbReference type="NCBIfam" id="TIGR01221">
    <property type="entry name" value="rmlC"/>
    <property type="match status" value="1"/>
</dbReference>
<dbReference type="GO" id="GO:0008830">
    <property type="term" value="F:dTDP-4-dehydrorhamnose 3,5-epimerase activity"/>
    <property type="evidence" value="ECO:0007669"/>
    <property type="project" value="UniProtKB-UniRule"/>
</dbReference>
<dbReference type="SUPFAM" id="SSF51182">
    <property type="entry name" value="RmlC-like cupins"/>
    <property type="match status" value="1"/>
</dbReference>
<dbReference type="RefSeq" id="WP_121197140.1">
    <property type="nucleotide sequence ID" value="NZ_RBKU01000001.1"/>
</dbReference>
<evidence type="ECO:0000256" key="7">
    <source>
        <dbReference type="RuleBase" id="RU364069"/>
    </source>
</evidence>
<dbReference type="OrthoDB" id="9800680at2"/>
<evidence type="ECO:0000256" key="2">
    <source>
        <dbReference type="ARBA" id="ARBA00001997"/>
    </source>
</evidence>
<dbReference type="PANTHER" id="PTHR21047:SF2">
    <property type="entry name" value="THYMIDINE DIPHOSPHO-4-KETO-RHAMNOSE 3,5-EPIMERASE"/>
    <property type="match status" value="1"/>
</dbReference>
<organism evidence="8 9">
    <name type="scientific">Mucilaginibacter gracilis</name>
    <dbReference type="NCBI Taxonomy" id="423350"/>
    <lineage>
        <taxon>Bacteria</taxon>
        <taxon>Pseudomonadati</taxon>
        <taxon>Bacteroidota</taxon>
        <taxon>Sphingobacteriia</taxon>
        <taxon>Sphingobacteriales</taxon>
        <taxon>Sphingobacteriaceae</taxon>
        <taxon>Mucilaginibacter</taxon>
    </lineage>
</organism>
<sequence length="182" mass="20407">MKVTTTPIEGLLIIEPQIFPDDRGYFYESYNQQKYIAAGIDVNFVQDNQSSSSKGTLRGLHAQAPPFGQGKLVRVTQGSVIDVAIDVRKGSPTYGQHFKIELSAKNNLQFWIPEGFLHGFYTLEDDSVFAYKITNFYDKASEIGVKIADPALNIDWGFPTDNVILSAKDELLPDFKDFISPY</sequence>
<evidence type="ECO:0000256" key="3">
    <source>
        <dbReference type="ARBA" id="ARBA00012098"/>
    </source>
</evidence>
<dbReference type="AlphaFoldDB" id="A0A495IZB5"/>
<dbReference type="InterPro" id="IPR011051">
    <property type="entry name" value="RmlC_Cupin_sf"/>
</dbReference>
<dbReference type="Pfam" id="PF00908">
    <property type="entry name" value="dTDP_sugar_isom"/>
    <property type="match status" value="1"/>
</dbReference>
<evidence type="ECO:0000256" key="6">
    <source>
        <dbReference type="PIRSR" id="PIRSR600888-3"/>
    </source>
</evidence>
<feature type="active site" description="Proton acceptor" evidence="5">
    <location>
        <position position="61"/>
    </location>
</feature>
<dbReference type="Proteomes" id="UP000268007">
    <property type="component" value="Unassembled WGS sequence"/>
</dbReference>
<dbReference type="CDD" id="cd00438">
    <property type="entry name" value="cupin_RmlC"/>
    <property type="match status" value="1"/>
</dbReference>
<dbReference type="EMBL" id="RBKU01000001">
    <property type="protein sequence ID" value="RKR81438.1"/>
    <property type="molecule type" value="Genomic_DNA"/>
</dbReference>
<dbReference type="PANTHER" id="PTHR21047">
    <property type="entry name" value="DTDP-6-DEOXY-D-GLUCOSE-3,5 EPIMERASE"/>
    <property type="match status" value="1"/>
</dbReference>
<comment type="caution">
    <text evidence="8">The sequence shown here is derived from an EMBL/GenBank/DDBJ whole genome shotgun (WGS) entry which is preliminary data.</text>
</comment>
<keyword evidence="7" id="KW-0413">Isomerase</keyword>
<dbReference type="GO" id="GO:0000271">
    <property type="term" value="P:polysaccharide biosynthetic process"/>
    <property type="evidence" value="ECO:0007669"/>
    <property type="project" value="TreeGrafter"/>
</dbReference>
<evidence type="ECO:0000256" key="1">
    <source>
        <dbReference type="ARBA" id="ARBA00001298"/>
    </source>
</evidence>
<dbReference type="Gene3D" id="2.60.120.10">
    <property type="entry name" value="Jelly Rolls"/>
    <property type="match status" value="1"/>
</dbReference>
<dbReference type="InterPro" id="IPR000888">
    <property type="entry name" value="RmlC-like"/>
</dbReference>
<dbReference type="EC" id="5.1.3.13" evidence="3 7"/>
<proteinExistence type="inferred from homology"/>
<evidence type="ECO:0000256" key="4">
    <source>
        <dbReference type="ARBA" id="ARBA00019595"/>
    </source>
</evidence>
<evidence type="ECO:0000256" key="5">
    <source>
        <dbReference type="PIRSR" id="PIRSR600888-1"/>
    </source>
</evidence>
<dbReference type="UniPathway" id="UPA00124"/>
<protein>
    <recommendedName>
        <fullName evidence="4 7">dTDP-4-dehydrorhamnose 3,5-epimerase</fullName>
        <ecNumber evidence="3 7">5.1.3.13</ecNumber>
    </recommendedName>
    <alternativeName>
        <fullName evidence="7">Thymidine diphospho-4-keto-rhamnose 3,5-epimerase</fullName>
    </alternativeName>
</protein>
<feature type="site" description="Participates in a stacking interaction with the thymidine ring of dTDP-4-oxo-6-deoxyglucose" evidence="6">
    <location>
        <position position="137"/>
    </location>
</feature>
<feature type="active site" description="Proton donor" evidence="5">
    <location>
        <position position="131"/>
    </location>
</feature>
<comment type="function">
    <text evidence="2 7">Catalyzes the epimerization of the C3' and C5'positions of dTDP-6-deoxy-D-xylo-4-hexulose, forming dTDP-6-deoxy-L-lyxo-4-hexulose.</text>
</comment>
<gene>
    <name evidence="8" type="ORF">BDD43_1585</name>
</gene>
<comment type="catalytic activity">
    <reaction evidence="1 7">
        <text>dTDP-4-dehydro-6-deoxy-alpha-D-glucose = dTDP-4-dehydro-beta-L-rhamnose</text>
        <dbReference type="Rhea" id="RHEA:16969"/>
        <dbReference type="ChEBI" id="CHEBI:57649"/>
        <dbReference type="ChEBI" id="CHEBI:62830"/>
        <dbReference type="EC" id="5.1.3.13"/>
    </reaction>
</comment>